<evidence type="ECO:0000256" key="5">
    <source>
        <dbReference type="ARBA" id="ARBA00022553"/>
    </source>
</evidence>
<dbReference type="PANTHER" id="PTHR31882">
    <property type="entry name" value="TNFAIP3-INTERACTING PROTEIN COILED COIL FAMILY MEMBER"/>
    <property type="match status" value="1"/>
</dbReference>
<evidence type="ECO:0000256" key="3">
    <source>
        <dbReference type="ARBA" id="ARBA00022481"/>
    </source>
</evidence>
<dbReference type="Pfam" id="PF16516">
    <property type="entry name" value="CC2-LZ"/>
    <property type="match status" value="1"/>
</dbReference>
<dbReference type="GO" id="GO:0043124">
    <property type="term" value="P:negative regulation of canonical NF-kappaB signal transduction"/>
    <property type="evidence" value="ECO:0007669"/>
    <property type="project" value="UniProtKB-ARBA"/>
</dbReference>
<evidence type="ECO:0000256" key="7">
    <source>
        <dbReference type="ARBA" id="ARBA00023198"/>
    </source>
</evidence>
<feature type="compositionally biased region" description="Basic and acidic residues" evidence="14">
    <location>
        <begin position="57"/>
        <end position="71"/>
    </location>
</feature>
<evidence type="ECO:0000256" key="13">
    <source>
        <dbReference type="SAM" id="Coils"/>
    </source>
</evidence>
<dbReference type="GO" id="GO:0006357">
    <property type="term" value="P:regulation of transcription by RNA polymerase II"/>
    <property type="evidence" value="ECO:0007669"/>
    <property type="project" value="TreeGrafter"/>
</dbReference>
<dbReference type="GO" id="GO:0051019">
    <property type="term" value="F:mitogen-activated protein kinase binding"/>
    <property type="evidence" value="ECO:0007669"/>
    <property type="project" value="TreeGrafter"/>
</dbReference>
<dbReference type="GO" id="GO:0071222">
    <property type="term" value="P:cellular response to lipopolysaccharide"/>
    <property type="evidence" value="ECO:0007669"/>
    <property type="project" value="TreeGrafter"/>
</dbReference>
<evidence type="ECO:0000256" key="9">
    <source>
        <dbReference type="ARBA" id="ARBA00073021"/>
    </source>
</evidence>
<keyword evidence="6 13" id="KW-0175">Coiled coil</keyword>
<organism evidence="16 17">
    <name type="scientific">Bos mutus grunniens</name>
    <name type="common">Wild yak</name>
    <name type="synonym">Bos grunniens</name>
    <dbReference type="NCBI Taxonomy" id="30521"/>
    <lineage>
        <taxon>Eukaryota</taxon>
        <taxon>Metazoa</taxon>
        <taxon>Chordata</taxon>
        <taxon>Craniata</taxon>
        <taxon>Vertebrata</taxon>
        <taxon>Euteleostomi</taxon>
        <taxon>Mammalia</taxon>
        <taxon>Eutheria</taxon>
        <taxon>Laurasiatheria</taxon>
        <taxon>Artiodactyla</taxon>
        <taxon>Ruminantia</taxon>
        <taxon>Pecora</taxon>
        <taxon>Bovidae</taxon>
        <taxon>Bovinae</taxon>
        <taxon>Bos</taxon>
    </lineage>
</organism>
<reference evidence="16" key="2">
    <citation type="submission" date="2025-08" db="UniProtKB">
        <authorList>
            <consortium name="Ensembl"/>
        </authorList>
    </citation>
    <scope>IDENTIFICATION</scope>
</reference>
<evidence type="ECO:0000256" key="8">
    <source>
        <dbReference type="ARBA" id="ARBA00023242"/>
    </source>
</evidence>
<feature type="compositionally biased region" description="Low complexity" evidence="14">
    <location>
        <begin position="93"/>
        <end position="104"/>
    </location>
</feature>
<dbReference type="InterPro" id="IPR032419">
    <property type="entry name" value="CC2-LZ_dom"/>
</dbReference>
<evidence type="ECO:0000256" key="6">
    <source>
        <dbReference type="ARBA" id="ARBA00023054"/>
    </source>
</evidence>
<keyword evidence="17" id="KW-1185">Reference proteome</keyword>
<keyword evidence="3" id="KW-0488">Methylation</keyword>
<accession>A0A8B9WSB6</accession>
<evidence type="ECO:0000256" key="14">
    <source>
        <dbReference type="SAM" id="MobiDB-lite"/>
    </source>
</evidence>
<feature type="coiled-coil region" evidence="13">
    <location>
        <begin position="296"/>
        <end position="506"/>
    </location>
</feature>
<dbReference type="GO" id="GO:0005737">
    <property type="term" value="C:cytoplasm"/>
    <property type="evidence" value="ECO:0007669"/>
    <property type="project" value="UniProtKB-SubCell"/>
</dbReference>
<feature type="compositionally biased region" description="Basic and acidic residues" evidence="14">
    <location>
        <begin position="556"/>
        <end position="569"/>
    </location>
</feature>
<dbReference type="GO" id="GO:0006954">
    <property type="term" value="P:inflammatory response"/>
    <property type="evidence" value="ECO:0007669"/>
    <property type="project" value="UniProtKB-KW"/>
</dbReference>
<dbReference type="GO" id="GO:0070373">
    <property type="term" value="P:negative regulation of ERK1 and ERK2 cascade"/>
    <property type="evidence" value="ECO:0007669"/>
    <property type="project" value="TreeGrafter"/>
</dbReference>
<dbReference type="AlphaFoldDB" id="A0A8B9WSB6"/>
<reference evidence="16" key="1">
    <citation type="submission" date="2019-05" db="EMBL/GenBank/DDBJ databases">
        <authorList>
            <person name="Zhang S."/>
            <person name="Liu J."/>
        </authorList>
    </citation>
    <scope>NUCLEOTIDE SEQUENCE [LARGE SCALE GENOMIC DNA]</scope>
</reference>
<feature type="region of interest" description="Disordered" evidence="14">
    <location>
        <begin position="253"/>
        <end position="285"/>
    </location>
</feature>
<feature type="region of interest" description="Disordered" evidence="14">
    <location>
        <begin position="52"/>
        <end position="151"/>
    </location>
</feature>
<dbReference type="GO" id="GO:0010604">
    <property type="term" value="P:positive regulation of macromolecule metabolic process"/>
    <property type="evidence" value="ECO:0007669"/>
    <property type="project" value="UniProtKB-ARBA"/>
</dbReference>
<keyword evidence="4" id="KW-0963">Cytoplasm</keyword>
<name>A0A8B9WSB6_BOSMU</name>
<dbReference type="PANTHER" id="PTHR31882:SF3">
    <property type="entry name" value="TNFAIP3-INTERACTING PROTEIN 1"/>
    <property type="match status" value="1"/>
</dbReference>
<evidence type="ECO:0000256" key="1">
    <source>
        <dbReference type="ARBA" id="ARBA00004123"/>
    </source>
</evidence>
<evidence type="ECO:0000256" key="10">
    <source>
        <dbReference type="ARBA" id="ARBA00075165"/>
    </source>
</evidence>
<evidence type="ECO:0000256" key="11">
    <source>
        <dbReference type="ARBA" id="ARBA00079468"/>
    </source>
</evidence>
<evidence type="ECO:0000313" key="17">
    <source>
        <dbReference type="Proteomes" id="UP000694520"/>
    </source>
</evidence>
<keyword evidence="5" id="KW-0597">Phosphoprotein</keyword>
<dbReference type="GeneTree" id="ENSGT00510000046908"/>
<dbReference type="Gene3D" id="1.20.5.990">
    <property type="entry name" value="Nemo cc2-lz domain - 1d5 darpin complex"/>
    <property type="match status" value="1"/>
</dbReference>
<dbReference type="FunFam" id="1.20.5.990:FF:000001">
    <property type="entry name" value="TNFAIP3 interacting protein 1"/>
    <property type="match status" value="1"/>
</dbReference>
<evidence type="ECO:0000256" key="4">
    <source>
        <dbReference type="ARBA" id="ARBA00022490"/>
    </source>
</evidence>
<sequence>MEGRGPYRIYDPGGGVPLGEASSAFERLVEENSRLKEKMQGIKMLGELLEESQMEASRLRQKAEELVKDSEPLPPSSPSLASFNDLAELAGKDTAVPATPADPAHPSDKPEPVPKPPSSNTSSEFEVVPAEGPSSPESSGHTRNTMELGPLPQEDSTLMLHLQRLETTLSVCAEEPDHSQLFTHLGRMALEFNRLASKVHKNEQRTSILQTLCEQLRKENEALKSKLDKGLEQRDQAAERLREENLELRKLLMSSSKDGASGRPGSPKMEGAGKKGAAAPQQAGVTTSKIPEVGALGAAEKKVRMLEQQRTELLEVNKQWDQHFRSMKQQYEQKITELRQKLADLQKQVTDLEAEREQKQRDFDRKLLLAKSKIEMEETDREHLTAEAKELRQKVKYLQDQLSPLTRQREYQEKEIQRLNKALEEALSIQASPSSPTAFGSPEGAGGLLRKQELLTQNELLKQQVKIFEEDFQRERSDRERMNEEKEELKKQVEKLQAQVTLSHAQLKAFKDEEKAKDALRQQKRKAKPEYTWRLPCGGVRNQSSQVMDLPTARPTEPESTKNDREGPQ</sequence>
<protein>
    <recommendedName>
        <fullName evidence="9">TNFAIP3-interacting protein 1</fullName>
    </recommendedName>
    <alternativeName>
        <fullName evidence="11">A20-binding inhibitor of NF-kappa-B activation 1</fullName>
    </alternativeName>
    <alternativeName>
        <fullName evidence="12">Nef-associated factor 1</fullName>
    </alternativeName>
    <alternativeName>
        <fullName evidence="10">Virion-associated nuclear shuttling protein</fullName>
    </alternativeName>
</protein>
<feature type="domain" description="NF-kappa-B essential modulator NEMO CC2-LZ" evidence="15">
    <location>
        <begin position="412"/>
        <end position="501"/>
    </location>
</feature>
<proteinExistence type="predicted"/>
<evidence type="ECO:0000256" key="2">
    <source>
        <dbReference type="ARBA" id="ARBA00004496"/>
    </source>
</evidence>
<keyword evidence="7" id="KW-0395">Inflammatory response</keyword>
<gene>
    <name evidence="16" type="primary">TNIP1</name>
</gene>
<feature type="region of interest" description="Disordered" evidence="14">
    <location>
        <begin position="513"/>
        <end position="569"/>
    </location>
</feature>
<dbReference type="Proteomes" id="UP000694520">
    <property type="component" value="Chromosome 8"/>
</dbReference>
<evidence type="ECO:0000256" key="12">
    <source>
        <dbReference type="ARBA" id="ARBA00081786"/>
    </source>
</evidence>
<reference evidence="16" key="3">
    <citation type="submission" date="2025-09" db="UniProtKB">
        <authorList>
            <consortium name="Ensembl"/>
        </authorList>
    </citation>
    <scope>IDENTIFICATION</scope>
</reference>
<comment type="subcellular location">
    <subcellularLocation>
        <location evidence="2">Cytoplasm</location>
    </subcellularLocation>
    <subcellularLocation>
        <location evidence="1">Nucleus</location>
    </subcellularLocation>
</comment>
<dbReference type="GO" id="GO:0005634">
    <property type="term" value="C:nucleus"/>
    <property type="evidence" value="ECO:0007669"/>
    <property type="project" value="UniProtKB-SubCell"/>
</dbReference>
<keyword evidence="8" id="KW-0539">Nucleus</keyword>
<evidence type="ECO:0000313" key="16">
    <source>
        <dbReference type="Ensembl" id="ENSBGRP00000010896.1"/>
    </source>
</evidence>
<feature type="compositionally biased region" description="Low complexity" evidence="14">
    <location>
        <begin position="275"/>
        <end position="284"/>
    </location>
</feature>
<evidence type="ECO:0000259" key="15">
    <source>
        <dbReference type="Pfam" id="PF16516"/>
    </source>
</evidence>
<dbReference type="Ensembl" id="ENSBGRT00000012511.1">
    <property type="protein sequence ID" value="ENSBGRP00000010896.1"/>
    <property type="gene ID" value="ENSBGRG00000006723.1"/>
</dbReference>